<sequence>MKHTIDAQGKKIGRIASQAAVILLGKHSPAFAKNKVSIDTVEIVNASKVDLTLKKKINDIFVTYTGFRGGLKNESLGELIARRGMTEVFRRAVTRMLPNNRLRDERIKNLTIKE</sequence>
<dbReference type="PANTHER" id="PTHR11545:SF2">
    <property type="entry name" value="LARGE RIBOSOMAL SUBUNIT PROTEIN UL13M"/>
    <property type="match status" value="1"/>
</dbReference>
<reference evidence="5 6" key="1">
    <citation type="journal article" date="2016" name="Nat. Commun.">
        <title>Thousands of microbial genomes shed light on interconnected biogeochemical processes in an aquifer system.</title>
        <authorList>
            <person name="Anantharaman K."/>
            <person name="Brown C.T."/>
            <person name="Hug L.A."/>
            <person name="Sharon I."/>
            <person name="Castelle C.J."/>
            <person name="Probst A.J."/>
            <person name="Thomas B.C."/>
            <person name="Singh A."/>
            <person name="Wilkins M.J."/>
            <person name="Karaoz U."/>
            <person name="Brodie E.L."/>
            <person name="Williams K.H."/>
            <person name="Hubbard S.S."/>
            <person name="Banfield J.F."/>
        </authorList>
    </citation>
    <scope>NUCLEOTIDE SEQUENCE [LARGE SCALE GENOMIC DNA]</scope>
</reference>
<dbReference type="InterPro" id="IPR036899">
    <property type="entry name" value="Ribosomal_uL13_sf"/>
</dbReference>
<evidence type="ECO:0000256" key="4">
    <source>
        <dbReference type="ARBA" id="ARBA00035499"/>
    </source>
</evidence>
<dbReference type="InterPro" id="IPR005823">
    <property type="entry name" value="Ribosomal_uL13_bac-type"/>
</dbReference>
<dbReference type="Gene3D" id="3.90.1180.10">
    <property type="entry name" value="Ribosomal protein L13"/>
    <property type="match status" value="1"/>
</dbReference>
<dbReference type="GO" id="GO:0003735">
    <property type="term" value="F:structural constituent of ribosome"/>
    <property type="evidence" value="ECO:0007669"/>
    <property type="project" value="InterPro"/>
</dbReference>
<proteinExistence type="inferred from homology"/>
<comment type="similarity">
    <text evidence="1">Belongs to the universal ribosomal protein uL13 family.</text>
</comment>
<dbReference type="AlphaFoldDB" id="A0A1G2N1L1"/>
<keyword evidence="3" id="KW-0687">Ribonucleoprotein</keyword>
<evidence type="ECO:0000256" key="3">
    <source>
        <dbReference type="ARBA" id="ARBA00023274"/>
    </source>
</evidence>
<dbReference type="Proteomes" id="UP000178089">
    <property type="component" value="Unassembled WGS sequence"/>
</dbReference>
<evidence type="ECO:0000256" key="1">
    <source>
        <dbReference type="ARBA" id="ARBA00006227"/>
    </source>
</evidence>
<dbReference type="PIRSF" id="PIRSF002181">
    <property type="entry name" value="Ribosomal_L13"/>
    <property type="match status" value="1"/>
</dbReference>
<evidence type="ECO:0000256" key="2">
    <source>
        <dbReference type="ARBA" id="ARBA00022980"/>
    </source>
</evidence>
<protein>
    <recommendedName>
        <fullName evidence="4">50S ribosomal protein L13</fullName>
    </recommendedName>
</protein>
<dbReference type="CDD" id="cd00392">
    <property type="entry name" value="Ribosomal_L13"/>
    <property type="match status" value="1"/>
</dbReference>
<dbReference type="SUPFAM" id="SSF52161">
    <property type="entry name" value="Ribosomal protein L13"/>
    <property type="match status" value="1"/>
</dbReference>
<comment type="caution">
    <text evidence="5">The sequence shown here is derived from an EMBL/GenBank/DDBJ whole genome shotgun (WGS) entry which is preliminary data.</text>
</comment>
<dbReference type="STRING" id="1802315.A3F51_01250"/>
<dbReference type="EMBL" id="MHRT01000005">
    <property type="protein sequence ID" value="OHA29222.1"/>
    <property type="molecule type" value="Genomic_DNA"/>
</dbReference>
<dbReference type="GO" id="GO:0003729">
    <property type="term" value="F:mRNA binding"/>
    <property type="evidence" value="ECO:0007669"/>
    <property type="project" value="TreeGrafter"/>
</dbReference>
<dbReference type="GO" id="GO:0005840">
    <property type="term" value="C:ribosome"/>
    <property type="evidence" value="ECO:0007669"/>
    <property type="project" value="UniProtKB-KW"/>
</dbReference>
<name>A0A1G2N1L1_9BACT</name>
<dbReference type="Pfam" id="PF00572">
    <property type="entry name" value="Ribosomal_L13"/>
    <property type="match status" value="1"/>
</dbReference>
<keyword evidence="2 5" id="KW-0689">Ribosomal protein</keyword>
<dbReference type="PANTHER" id="PTHR11545">
    <property type="entry name" value="RIBOSOMAL PROTEIN L13"/>
    <property type="match status" value="1"/>
</dbReference>
<dbReference type="GO" id="GO:0006412">
    <property type="term" value="P:translation"/>
    <property type="evidence" value="ECO:0007669"/>
    <property type="project" value="InterPro"/>
</dbReference>
<dbReference type="GO" id="GO:1990904">
    <property type="term" value="C:ribonucleoprotein complex"/>
    <property type="evidence" value="ECO:0007669"/>
    <property type="project" value="UniProtKB-KW"/>
</dbReference>
<evidence type="ECO:0000313" key="6">
    <source>
        <dbReference type="Proteomes" id="UP000178089"/>
    </source>
</evidence>
<accession>A0A1G2N1L1</accession>
<organism evidence="5 6">
    <name type="scientific">Candidatus Taylorbacteria bacterium RIFCSPHIGHO2_12_FULL_45_16</name>
    <dbReference type="NCBI Taxonomy" id="1802315"/>
    <lineage>
        <taxon>Bacteria</taxon>
        <taxon>Candidatus Tayloriibacteriota</taxon>
    </lineage>
</organism>
<evidence type="ECO:0000313" key="5">
    <source>
        <dbReference type="EMBL" id="OHA29222.1"/>
    </source>
</evidence>
<gene>
    <name evidence="5" type="ORF">A3F51_01250</name>
</gene>
<dbReference type="GO" id="GO:0017148">
    <property type="term" value="P:negative regulation of translation"/>
    <property type="evidence" value="ECO:0007669"/>
    <property type="project" value="TreeGrafter"/>
</dbReference>
<dbReference type="NCBIfam" id="TIGR01066">
    <property type="entry name" value="rplM_bact"/>
    <property type="match status" value="1"/>
</dbReference>
<dbReference type="InterPro" id="IPR005822">
    <property type="entry name" value="Ribosomal_uL13"/>
</dbReference>